<organism evidence="2 3">
    <name type="scientific">Sinanodonta woodiana</name>
    <name type="common">Chinese pond mussel</name>
    <name type="synonym">Anodonta woodiana</name>
    <dbReference type="NCBI Taxonomy" id="1069815"/>
    <lineage>
        <taxon>Eukaryota</taxon>
        <taxon>Metazoa</taxon>
        <taxon>Spiralia</taxon>
        <taxon>Lophotrochozoa</taxon>
        <taxon>Mollusca</taxon>
        <taxon>Bivalvia</taxon>
        <taxon>Autobranchia</taxon>
        <taxon>Heteroconchia</taxon>
        <taxon>Palaeoheterodonta</taxon>
        <taxon>Unionida</taxon>
        <taxon>Unionoidea</taxon>
        <taxon>Unionidae</taxon>
        <taxon>Unioninae</taxon>
        <taxon>Sinanodonta</taxon>
    </lineage>
</organism>
<proteinExistence type="predicted"/>
<feature type="signal peptide" evidence="1">
    <location>
        <begin position="1"/>
        <end position="23"/>
    </location>
</feature>
<protein>
    <submittedName>
        <fullName evidence="2">Uncharacterized protein</fullName>
    </submittedName>
</protein>
<evidence type="ECO:0000256" key="1">
    <source>
        <dbReference type="SAM" id="SignalP"/>
    </source>
</evidence>
<accession>A0ABD3VNW6</accession>
<gene>
    <name evidence="2" type="ORF">ACJMK2_008227</name>
</gene>
<keyword evidence="3" id="KW-1185">Reference proteome</keyword>
<keyword evidence="1" id="KW-0732">Signal</keyword>
<comment type="caution">
    <text evidence="2">The sequence shown here is derived from an EMBL/GenBank/DDBJ whole genome shotgun (WGS) entry which is preliminary data.</text>
</comment>
<dbReference type="Proteomes" id="UP001634394">
    <property type="component" value="Unassembled WGS sequence"/>
</dbReference>
<evidence type="ECO:0000313" key="2">
    <source>
        <dbReference type="EMBL" id="KAL3862243.1"/>
    </source>
</evidence>
<dbReference type="AlphaFoldDB" id="A0ABD3VNW6"/>
<dbReference type="EMBL" id="JBJQND010000011">
    <property type="protein sequence ID" value="KAL3862243.1"/>
    <property type="molecule type" value="Genomic_DNA"/>
</dbReference>
<name>A0ABD3VNW6_SINWO</name>
<reference evidence="2 3" key="1">
    <citation type="submission" date="2024-11" db="EMBL/GenBank/DDBJ databases">
        <title>Chromosome-level genome assembly of the freshwater bivalve Anodonta woodiana.</title>
        <authorList>
            <person name="Chen X."/>
        </authorList>
    </citation>
    <scope>NUCLEOTIDE SEQUENCE [LARGE SCALE GENOMIC DNA]</scope>
    <source>
        <strain evidence="2">MN2024</strain>
        <tissue evidence="2">Gills</tissue>
    </source>
</reference>
<sequence length="109" mass="12398">MTKSLTFVTGCVSLCFLLSAVGANWYGKRGEKVESTLLSLLEGNMSDLVTRKDQDDRETLRAIGKILKEWQMRQAIDPPILAEEKGNNHDQIILACSLIKRCYTQHEKW</sequence>
<evidence type="ECO:0000313" key="3">
    <source>
        <dbReference type="Proteomes" id="UP001634394"/>
    </source>
</evidence>
<feature type="chain" id="PRO_5044822558" evidence="1">
    <location>
        <begin position="24"/>
        <end position="109"/>
    </location>
</feature>